<protein>
    <submittedName>
        <fullName evidence="4">SANT</fullName>
    </submittedName>
</protein>
<feature type="compositionally biased region" description="Polar residues" evidence="2">
    <location>
        <begin position="145"/>
        <end position="154"/>
    </location>
</feature>
<feature type="compositionally biased region" description="Polar residues" evidence="2">
    <location>
        <begin position="925"/>
        <end position="936"/>
    </location>
</feature>
<evidence type="ECO:0000256" key="1">
    <source>
        <dbReference type="ARBA" id="ARBA00004123"/>
    </source>
</evidence>
<feature type="compositionally biased region" description="Acidic residues" evidence="2">
    <location>
        <begin position="1032"/>
        <end position="1047"/>
    </location>
</feature>
<feature type="compositionally biased region" description="Basic residues" evidence="2">
    <location>
        <begin position="1008"/>
        <end position="1019"/>
    </location>
</feature>
<feature type="compositionally biased region" description="Polar residues" evidence="2">
    <location>
        <begin position="325"/>
        <end position="344"/>
    </location>
</feature>
<sequence>MLKVEVTYLLRRSSLQQIMFSRGKLKPRIKPRFGNRVPEKRCQDESPLQSTTETLAPQHGVAADNPEKLGSLEPSPKLQLEPSPTLQLENEAHQNSLAESLSQKSNEQPEIPADVTIDNDRVSSESPSPESTAVANCENPPPASGMQSSASGRLSSDESCSVSSEDVGKFVPRDLSDKTTGSANQSEATDKVSTTSVPKPRDAVKHKPEHRLMLLKKIAPKIRPTSAKVEPSPRGDNAESSQKLNALVGVTEEFKSPNGPSDVYEPMSSKDPDSAASVGDASVDGTAVGSPQNISSQEPTPDAREAEGTELATKDSGFKPEECKQTLNESDTQCQLTPASCSEQCTIESPQLTVEVTEQMKPSKRDAEPGAQFKHRRMMLKKIIPKARPPMSSLARVMEKKNKITRADKNDENQPVPDMVSIDLTDDQETNLKAPNVDVPANHDKKTLAPCDGQVTSKNIAKTIVDKRKMPNPAVPRNHYKPKCDVNDVRIVHALNALDYLRRHDHALGGNSILRMRIIGTRNQLDASSKPTMCASCNPQILQKCLHTIASFSADDLDAILTRAEERRKTPMAFLGLNGKPTFKPSLGRQRAPTLSASTYGKMSFEVKENLAKKYGSNTPEMSKLRMIDLIFYNPPDHSESESSNKSKPASNKSQPPNENKPNEAQSKVRKSAELDQIDQQKLNEENEKIPEEPASVTQPASDIPVPQVKIGDEGQIILAPESLMVKKPKAELSNLPVVQETDLPNPCMKKNIANRVMWDFEDTLKFYKALHSLGTDFSCMAPMFPGRTRNNLKAKFKREEKRNLALVDKVLASQGSELNLEDVEKDLAADKALRKICREVKYSIPEIGEPTLRSLYKKRTKRQQALSDRVEWLATMDEEYDQEPKQSTDSAGSPSPSVLMKKRKLDTKYGSTPSVSDQEDEQDSGYSGSTSTPSLSVKRRAQTDTVPSDKEGENKEEEMPRELRNSVKRKLSLPAAGEDGPSTSEHKKKVPKKQPKPKANKELDQKPKKRKPRKKRRPVSPVIHTLPVVISDDEEDQDETDLDESIGDVGPQSEDCIMIHTNYERDGLLCSRSIKFDVSNYGVLDVNETIEHKDATQDEAVLLAPSCEAGTSGSDGGGEAVDDELADHDENDAIVVLPDNDPEPIATPETEDTASEENNTVVIESDGGTQVLNVLKIDSNELLGFLNSTGGVVIGSNLEHEDTSEIP</sequence>
<dbReference type="Pfam" id="PF15963">
    <property type="entry name" value="Myb_DNA-bind_7"/>
    <property type="match status" value="1"/>
</dbReference>
<evidence type="ECO:0000256" key="2">
    <source>
        <dbReference type="SAM" id="MobiDB-lite"/>
    </source>
</evidence>
<reference evidence="4 5" key="1">
    <citation type="submission" date="2023-09" db="EMBL/GenBank/DDBJ databases">
        <title>Nesidiocoris tenuis whole genome shotgun sequence.</title>
        <authorList>
            <person name="Shibata T."/>
            <person name="Shimoda M."/>
            <person name="Kobayashi T."/>
            <person name="Uehara T."/>
        </authorList>
    </citation>
    <scope>NUCLEOTIDE SEQUENCE [LARGE SCALE GENOMIC DNA]</scope>
    <source>
        <strain evidence="4 5">Japan</strain>
    </source>
</reference>
<dbReference type="SUPFAM" id="SSF46689">
    <property type="entry name" value="Homeodomain-like"/>
    <property type="match status" value="1"/>
</dbReference>
<dbReference type="PANTHER" id="PTHR22929">
    <property type="entry name" value="RNA POLYMERASE III TRANSCRIPTION INITIATION FACTOR B"/>
    <property type="match status" value="1"/>
</dbReference>
<dbReference type="SMART" id="SM00717">
    <property type="entry name" value="SANT"/>
    <property type="match status" value="1"/>
</dbReference>
<keyword evidence="5" id="KW-1185">Reference proteome</keyword>
<feature type="region of interest" description="Disordered" evidence="2">
    <location>
        <begin position="575"/>
        <end position="595"/>
    </location>
</feature>
<feature type="compositionally biased region" description="Basic residues" evidence="2">
    <location>
        <begin position="987"/>
        <end position="999"/>
    </location>
</feature>
<feature type="compositionally biased region" description="Low complexity" evidence="2">
    <location>
        <begin position="646"/>
        <end position="658"/>
    </location>
</feature>
<feature type="compositionally biased region" description="Polar residues" evidence="2">
    <location>
        <begin position="886"/>
        <end position="897"/>
    </location>
</feature>
<feature type="compositionally biased region" description="Basic and acidic residues" evidence="2">
    <location>
        <begin position="948"/>
        <end position="966"/>
    </location>
</feature>
<dbReference type="EMBL" id="AP028910">
    <property type="protein sequence ID" value="BES90282.1"/>
    <property type="molecule type" value="Genomic_DNA"/>
</dbReference>
<feature type="compositionally biased region" description="Basic and acidic residues" evidence="2">
    <location>
        <begin position="166"/>
        <end position="177"/>
    </location>
</feature>
<feature type="compositionally biased region" description="Polar residues" evidence="2">
    <location>
        <begin position="124"/>
        <end position="134"/>
    </location>
</feature>
<comment type="subcellular location">
    <subcellularLocation>
        <location evidence="1">Nucleus</location>
    </subcellularLocation>
</comment>
<evidence type="ECO:0000313" key="5">
    <source>
        <dbReference type="Proteomes" id="UP001307889"/>
    </source>
</evidence>
<dbReference type="Proteomes" id="UP001307889">
    <property type="component" value="Chromosome 2"/>
</dbReference>
<organism evidence="4 5">
    <name type="scientific">Nesidiocoris tenuis</name>
    <dbReference type="NCBI Taxonomy" id="355587"/>
    <lineage>
        <taxon>Eukaryota</taxon>
        <taxon>Metazoa</taxon>
        <taxon>Ecdysozoa</taxon>
        <taxon>Arthropoda</taxon>
        <taxon>Hexapoda</taxon>
        <taxon>Insecta</taxon>
        <taxon>Pterygota</taxon>
        <taxon>Neoptera</taxon>
        <taxon>Paraneoptera</taxon>
        <taxon>Hemiptera</taxon>
        <taxon>Heteroptera</taxon>
        <taxon>Panheteroptera</taxon>
        <taxon>Cimicomorpha</taxon>
        <taxon>Miridae</taxon>
        <taxon>Dicyphina</taxon>
        <taxon>Nesidiocoris</taxon>
    </lineage>
</organism>
<dbReference type="PANTHER" id="PTHR22929:SF0">
    <property type="entry name" value="TRANSCRIPTION FACTOR TFIIIB COMPONENT B'' HOMOLOG"/>
    <property type="match status" value="1"/>
</dbReference>
<feature type="compositionally biased region" description="Polar residues" evidence="2">
    <location>
        <begin position="178"/>
        <end position="197"/>
    </location>
</feature>
<feature type="region of interest" description="Disordered" evidence="2">
    <location>
        <begin position="634"/>
        <end position="707"/>
    </location>
</feature>
<evidence type="ECO:0000259" key="3">
    <source>
        <dbReference type="SMART" id="SM00717"/>
    </source>
</evidence>
<feature type="compositionally biased region" description="Polar residues" evidence="2">
    <location>
        <begin position="46"/>
        <end position="55"/>
    </location>
</feature>
<dbReference type="InterPro" id="IPR009057">
    <property type="entry name" value="Homeodomain-like_sf"/>
</dbReference>
<feature type="compositionally biased region" description="Polar residues" evidence="2">
    <location>
        <begin position="289"/>
        <end position="299"/>
    </location>
</feature>
<feature type="region of interest" description="Disordered" evidence="2">
    <location>
        <begin position="1138"/>
        <end position="1159"/>
    </location>
</feature>
<feature type="region of interest" description="Disordered" evidence="2">
    <location>
        <begin position="880"/>
        <end position="1051"/>
    </location>
</feature>
<dbReference type="CDD" id="cd00167">
    <property type="entry name" value="SANT"/>
    <property type="match status" value="1"/>
</dbReference>
<proteinExistence type="predicted"/>
<feature type="compositionally biased region" description="Polar residues" evidence="2">
    <location>
        <begin position="82"/>
        <end position="108"/>
    </location>
</feature>
<feature type="compositionally biased region" description="Basic and acidic residues" evidence="2">
    <location>
        <begin position="301"/>
        <end position="324"/>
    </location>
</feature>
<feature type="domain" description="Myb-like" evidence="3">
    <location>
        <begin position="755"/>
        <end position="803"/>
    </location>
</feature>
<dbReference type="InterPro" id="IPR039467">
    <property type="entry name" value="TFIIIB_B''_Myb"/>
</dbReference>
<gene>
    <name evidence="4" type="ORF">NTJ_03091</name>
</gene>
<feature type="region of interest" description="Disordered" evidence="2">
    <location>
        <begin position="28"/>
        <end position="344"/>
    </location>
</feature>
<feature type="compositionally biased region" description="Basic and acidic residues" evidence="2">
    <location>
        <begin position="199"/>
        <end position="212"/>
    </location>
</feature>
<feature type="compositionally biased region" description="Basic and acidic residues" evidence="2">
    <location>
        <begin position="682"/>
        <end position="692"/>
    </location>
</feature>
<accession>A0ABN7ADA1</accession>
<dbReference type="InterPro" id="IPR001005">
    <property type="entry name" value="SANT/Myb"/>
</dbReference>
<name>A0ABN7ADA1_9HEMI</name>
<evidence type="ECO:0000313" key="4">
    <source>
        <dbReference type="EMBL" id="BES90282.1"/>
    </source>
</evidence>